<name>A0A2S9XT41_9BACT</name>
<dbReference type="CDD" id="cd05483">
    <property type="entry name" value="retropepsin_like_bacteria"/>
    <property type="match status" value="1"/>
</dbReference>
<evidence type="ECO:0000313" key="3">
    <source>
        <dbReference type="Proteomes" id="UP000238823"/>
    </source>
</evidence>
<dbReference type="Gene3D" id="2.40.70.10">
    <property type="entry name" value="Acid Proteases"/>
    <property type="match status" value="1"/>
</dbReference>
<evidence type="ECO:0000256" key="1">
    <source>
        <dbReference type="SAM" id="Phobius"/>
    </source>
</evidence>
<feature type="transmembrane region" description="Helical" evidence="1">
    <location>
        <begin position="100"/>
        <end position="119"/>
    </location>
</feature>
<keyword evidence="1" id="KW-0472">Membrane</keyword>
<dbReference type="Proteomes" id="UP000238823">
    <property type="component" value="Unassembled WGS sequence"/>
</dbReference>
<dbReference type="InterPro" id="IPR021109">
    <property type="entry name" value="Peptidase_aspartic_dom_sf"/>
</dbReference>
<proteinExistence type="predicted"/>
<accession>A0A2S9XT41</accession>
<feature type="transmembrane region" description="Helical" evidence="1">
    <location>
        <begin position="60"/>
        <end position="88"/>
    </location>
</feature>
<reference evidence="2 3" key="1">
    <citation type="submission" date="2018-03" db="EMBL/GenBank/DDBJ databases">
        <title>Draft Genome Sequences of the Obligatory Marine Myxobacteria Enhygromyxa salina SWB007.</title>
        <authorList>
            <person name="Poehlein A."/>
            <person name="Moghaddam J.A."/>
            <person name="Harms H."/>
            <person name="Alanjari M."/>
            <person name="Koenig G.M."/>
            <person name="Daniel R."/>
            <person name="Schaeberle T.F."/>
        </authorList>
    </citation>
    <scope>NUCLEOTIDE SEQUENCE [LARGE SCALE GENOMIC DNA]</scope>
    <source>
        <strain evidence="2 3">SWB007</strain>
    </source>
</reference>
<evidence type="ECO:0000313" key="2">
    <source>
        <dbReference type="EMBL" id="PRP96046.1"/>
    </source>
</evidence>
<dbReference type="InterPro" id="IPR034122">
    <property type="entry name" value="Retropepsin-like_bacterial"/>
</dbReference>
<dbReference type="Pfam" id="PF13650">
    <property type="entry name" value="Asp_protease_2"/>
    <property type="match status" value="1"/>
</dbReference>
<keyword evidence="1" id="KW-0812">Transmembrane</keyword>
<dbReference type="AlphaFoldDB" id="A0A2S9XT41"/>
<evidence type="ECO:0008006" key="4">
    <source>
        <dbReference type="Google" id="ProtNLM"/>
    </source>
</evidence>
<sequence length="446" mass="48359">MEGAARGPQTWSLRQGQAASGRLNCYIGAHLSEPYTPRIAADPRSRPPGKPTSLDSTLDAVVAGLGWVLLGLISLVVTVVTLLTVFSLARSANEDWHPTWGWLLALALTLGLPLALAAWKHHEQPKHIKLAMTWLPGAWNASALAIAVLLIPDLVGTALRSCEWIVQGHLGDAHSATRKLSAFGHEAADNIDPGGGEFPKPVLENTRVALDRDIIVPFTEQGAAIFLSLELEGPSGLTKQVDYLFDTGASYTTLTSATAHELGIEIPDDAPSLEFNTASGLRESRMVHLPALILGDVRIPGLLVSVCDSCATDRTGGLLGLNVMREFLVQMDYQGSRMRLLPRIHEGRPNRAYDIGPMLDLAVEGRPEIWLGRIRWVVTMTNTGSVPIEGAMPRVDFKNGPRLFGERVERIEPGEIGRSLLVGEVVEDGQDTGSLEFTLMLVEAYW</sequence>
<protein>
    <recommendedName>
        <fullName evidence="4">Peptidase A2 domain-containing protein</fullName>
    </recommendedName>
</protein>
<gene>
    <name evidence="2" type="ORF">ENSA7_68600</name>
</gene>
<keyword evidence="1" id="KW-1133">Transmembrane helix</keyword>
<comment type="caution">
    <text evidence="2">The sequence shown here is derived from an EMBL/GenBank/DDBJ whole genome shotgun (WGS) entry which is preliminary data.</text>
</comment>
<dbReference type="EMBL" id="PVNL01000135">
    <property type="protein sequence ID" value="PRP96046.1"/>
    <property type="molecule type" value="Genomic_DNA"/>
</dbReference>
<feature type="transmembrane region" description="Helical" evidence="1">
    <location>
        <begin position="131"/>
        <end position="151"/>
    </location>
</feature>
<dbReference type="SUPFAM" id="SSF50630">
    <property type="entry name" value="Acid proteases"/>
    <property type="match status" value="1"/>
</dbReference>
<organism evidence="2 3">
    <name type="scientific">Enhygromyxa salina</name>
    <dbReference type="NCBI Taxonomy" id="215803"/>
    <lineage>
        <taxon>Bacteria</taxon>
        <taxon>Pseudomonadati</taxon>
        <taxon>Myxococcota</taxon>
        <taxon>Polyangia</taxon>
        <taxon>Nannocystales</taxon>
        <taxon>Nannocystaceae</taxon>
        <taxon>Enhygromyxa</taxon>
    </lineage>
</organism>